<reference evidence="4 5" key="1">
    <citation type="submission" date="2018-06" db="EMBL/GenBank/DDBJ databases">
        <title>Complete Genomes of Monosporascus.</title>
        <authorList>
            <person name="Robinson A.J."/>
            <person name="Natvig D.O."/>
        </authorList>
    </citation>
    <scope>NUCLEOTIDE SEQUENCE [LARGE SCALE GENOMIC DNA]</scope>
    <source>
        <strain evidence="4 5">CBS 609.92</strain>
    </source>
</reference>
<evidence type="ECO:0000313" key="4">
    <source>
        <dbReference type="EMBL" id="RYO78136.1"/>
    </source>
</evidence>
<keyword evidence="5" id="KW-1185">Reference proteome</keyword>
<evidence type="ECO:0000313" key="5">
    <source>
        <dbReference type="Proteomes" id="UP000294003"/>
    </source>
</evidence>
<sequence>MASTSQFDVAKLFSAMDIVAVVTGGPVGQRGARLHHGTAGRGARERGQDAPAVGIRVNSIAPGYFPSEMTAKSSDDNQKGHLPLRRAGREEMGMTVLYLAKNLYVNGQIITVDGGVLNVIAGS</sequence>
<evidence type="ECO:0000256" key="2">
    <source>
        <dbReference type="ARBA" id="ARBA00022857"/>
    </source>
</evidence>
<comment type="similarity">
    <text evidence="1">Belongs to the short-chain dehydrogenases/reductases (SDR) family.</text>
</comment>
<accession>A0ABY0GUZ6</accession>
<evidence type="ECO:0000256" key="1">
    <source>
        <dbReference type="ARBA" id="ARBA00006484"/>
    </source>
</evidence>
<keyword evidence="3" id="KW-0560">Oxidoreductase</keyword>
<protein>
    <submittedName>
        <fullName evidence="4">Uncharacterized protein</fullName>
    </submittedName>
</protein>
<gene>
    <name evidence="4" type="ORF">DL762_008848</name>
</gene>
<keyword evidence="2" id="KW-0521">NADP</keyword>
<evidence type="ECO:0000256" key="3">
    <source>
        <dbReference type="ARBA" id="ARBA00023002"/>
    </source>
</evidence>
<dbReference type="Gene3D" id="3.40.50.720">
    <property type="entry name" value="NAD(P)-binding Rossmann-like Domain"/>
    <property type="match status" value="1"/>
</dbReference>
<dbReference type="InterPro" id="IPR002347">
    <property type="entry name" value="SDR_fam"/>
</dbReference>
<name>A0ABY0GUZ6_9PEZI</name>
<dbReference type="SUPFAM" id="SSF51735">
    <property type="entry name" value="NAD(P)-binding Rossmann-fold domains"/>
    <property type="match status" value="1"/>
</dbReference>
<dbReference type="Pfam" id="PF13561">
    <property type="entry name" value="adh_short_C2"/>
    <property type="match status" value="1"/>
</dbReference>
<proteinExistence type="inferred from homology"/>
<dbReference type="InterPro" id="IPR052178">
    <property type="entry name" value="Sec_Metab_Biosynth_SDR"/>
</dbReference>
<dbReference type="PANTHER" id="PTHR43618">
    <property type="entry name" value="7-ALPHA-HYDROXYSTEROID DEHYDROGENASE"/>
    <property type="match status" value="1"/>
</dbReference>
<dbReference type="PANTHER" id="PTHR43618:SF1">
    <property type="entry name" value="SHORT CHAIN DEHYDROGENASE_REDUCTASE"/>
    <property type="match status" value="1"/>
</dbReference>
<dbReference type="EMBL" id="QJNS01000405">
    <property type="protein sequence ID" value="RYO78136.1"/>
    <property type="molecule type" value="Genomic_DNA"/>
</dbReference>
<organism evidence="4 5">
    <name type="scientific">Monosporascus cannonballus</name>
    <dbReference type="NCBI Taxonomy" id="155416"/>
    <lineage>
        <taxon>Eukaryota</taxon>
        <taxon>Fungi</taxon>
        <taxon>Dikarya</taxon>
        <taxon>Ascomycota</taxon>
        <taxon>Pezizomycotina</taxon>
        <taxon>Sordariomycetes</taxon>
        <taxon>Xylariomycetidae</taxon>
        <taxon>Xylariales</taxon>
        <taxon>Xylariales incertae sedis</taxon>
        <taxon>Monosporascus</taxon>
    </lineage>
</organism>
<dbReference type="Proteomes" id="UP000294003">
    <property type="component" value="Unassembled WGS sequence"/>
</dbReference>
<comment type="caution">
    <text evidence="4">The sequence shown here is derived from an EMBL/GenBank/DDBJ whole genome shotgun (WGS) entry which is preliminary data.</text>
</comment>
<dbReference type="InterPro" id="IPR036291">
    <property type="entry name" value="NAD(P)-bd_dom_sf"/>
</dbReference>